<evidence type="ECO:0000313" key="1">
    <source>
        <dbReference type="EMBL" id="PXA05529.1"/>
    </source>
</evidence>
<name>A0A317ZNU2_9BACT</name>
<gene>
    <name evidence="1" type="ORF">DDZ13_01260</name>
</gene>
<keyword evidence="2" id="KW-1185">Reference proteome</keyword>
<dbReference type="Proteomes" id="UP000247099">
    <property type="component" value="Unassembled WGS sequence"/>
</dbReference>
<dbReference type="EMBL" id="QHJQ01000001">
    <property type="protein sequence ID" value="PXA05529.1"/>
    <property type="molecule type" value="Genomic_DNA"/>
</dbReference>
<protein>
    <submittedName>
        <fullName evidence="1">Uncharacterized protein</fullName>
    </submittedName>
</protein>
<reference evidence="1 2" key="1">
    <citation type="submission" date="2018-05" db="EMBL/GenBank/DDBJ databases">
        <title>Coraliomargarita sinensis sp. nov., isolated from a marine solar saltern.</title>
        <authorList>
            <person name="Zhou L.Y."/>
        </authorList>
    </citation>
    <scope>NUCLEOTIDE SEQUENCE [LARGE SCALE GENOMIC DNA]</scope>
    <source>
        <strain evidence="1 2">WN38</strain>
    </source>
</reference>
<evidence type="ECO:0000313" key="2">
    <source>
        <dbReference type="Proteomes" id="UP000247099"/>
    </source>
</evidence>
<sequence>MLNCFAKSLLFAVCLWLAVGPLALLQLGAWTWMVASYAQDGSLEKAIEETFSDQRPCHMCRLIDAVEEEKDSGSTPIRSKTDQSLKLMLGLSREICVPEPRSGILDTIIESGRYDSFNEPVPTPPPRSRA</sequence>
<accession>A0A317ZNU2</accession>
<dbReference type="InParanoid" id="A0A317ZNU2"/>
<dbReference type="OrthoDB" id="200016at2"/>
<proteinExistence type="predicted"/>
<dbReference type="RefSeq" id="WP_110129608.1">
    <property type="nucleotide sequence ID" value="NZ_QHJQ01000001.1"/>
</dbReference>
<dbReference type="AlphaFoldDB" id="A0A317ZNU2"/>
<comment type="caution">
    <text evidence="1">The sequence shown here is derived from an EMBL/GenBank/DDBJ whole genome shotgun (WGS) entry which is preliminary data.</text>
</comment>
<organism evidence="1 2">
    <name type="scientific">Coraliomargarita sinensis</name>
    <dbReference type="NCBI Taxonomy" id="2174842"/>
    <lineage>
        <taxon>Bacteria</taxon>
        <taxon>Pseudomonadati</taxon>
        <taxon>Verrucomicrobiota</taxon>
        <taxon>Opitutia</taxon>
        <taxon>Puniceicoccales</taxon>
        <taxon>Coraliomargaritaceae</taxon>
        <taxon>Coraliomargarita</taxon>
    </lineage>
</organism>